<dbReference type="InterPro" id="IPR011010">
    <property type="entry name" value="DNA_brk_join_enz"/>
</dbReference>
<keyword evidence="3" id="KW-0238">DNA-binding</keyword>
<keyword evidence="4" id="KW-0233">DNA recombination</keyword>
<dbReference type="PANTHER" id="PTHR30349">
    <property type="entry name" value="PHAGE INTEGRASE-RELATED"/>
    <property type="match status" value="1"/>
</dbReference>
<dbReference type="InterPro" id="IPR028259">
    <property type="entry name" value="AP2-like_int_N"/>
</dbReference>
<gene>
    <name evidence="6" type="ORF">TPAS_553</name>
</gene>
<dbReference type="PROSITE" id="PS51898">
    <property type="entry name" value="TYR_RECOMBINASE"/>
    <property type="match status" value="1"/>
</dbReference>
<evidence type="ECO:0000313" key="7">
    <source>
        <dbReference type="Proteomes" id="UP000195985"/>
    </source>
</evidence>
<dbReference type="GO" id="GO:0015074">
    <property type="term" value="P:DNA integration"/>
    <property type="evidence" value="ECO:0007669"/>
    <property type="project" value="UniProtKB-KW"/>
</dbReference>
<dbReference type="OrthoDB" id="9803188at2"/>
<dbReference type="GO" id="GO:0006310">
    <property type="term" value="P:DNA recombination"/>
    <property type="evidence" value="ECO:0007669"/>
    <property type="project" value="UniProtKB-KW"/>
</dbReference>
<comment type="similarity">
    <text evidence="1">Belongs to the 'phage' integrase family.</text>
</comment>
<dbReference type="SUPFAM" id="SSF56349">
    <property type="entry name" value="DNA breaking-rejoining enzymes"/>
    <property type="match status" value="1"/>
</dbReference>
<reference evidence="7" key="1">
    <citation type="submission" date="2016-04" db="EMBL/GenBank/DDBJ databases">
        <authorList>
            <person name="Strepis N."/>
        </authorList>
    </citation>
    <scope>NUCLEOTIDE SEQUENCE [LARGE SCALE GENOMIC DNA]</scope>
</reference>
<dbReference type="Gene3D" id="1.10.443.10">
    <property type="entry name" value="Intergrase catalytic core"/>
    <property type="match status" value="1"/>
</dbReference>
<dbReference type="PANTHER" id="PTHR30349:SF64">
    <property type="entry name" value="PROPHAGE INTEGRASE INTD-RELATED"/>
    <property type="match status" value="1"/>
</dbReference>
<sequence>MATIISKYKKKDGKTYYKIKAYMGMNPETGKEINVTRQGFASKKDAELAISRLKVEVEDRGYQKASYTTFGELYELWFESVYKHNVKESTYVKTQELFKNHILPAFGHLRAEKISVTYCQRTVKTWCDTHSKYKVMKNYVSTVLDYAVMLGLIRDNPMKKVVTPKRKVNVDEEKVENFYSKEELQHFLECVRSDGMLRWFALFRLLSFTGFRKGEALALEWKDIDFLHGTITVSKTLARGADNTLIIQLPKTKNSMRTIAVDEVTLGILKDWKKEQALDLLKCGYNTLSKTQPIFTTYKNGYIQHATITNRINRIIKKHDLKKITTHGLRHTHCSLLFEAGVPIQEVKERLGHSDIQTTMNIYTHVTKKAKEKTAEKFAAFVGF</sequence>
<dbReference type="InterPro" id="IPR004107">
    <property type="entry name" value="Integrase_SAM-like_N"/>
</dbReference>
<dbReference type="InterPro" id="IPR002104">
    <property type="entry name" value="Integrase_catalytic"/>
</dbReference>
<dbReference type="Pfam" id="PF14659">
    <property type="entry name" value="Phage_int_SAM_3"/>
    <property type="match status" value="1"/>
</dbReference>
<keyword evidence="2" id="KW-0229">DNA integration</keyword>
<dbReference type="Gene3D" id="1.10.150.130">
    <property type="match status" value="1"/>
</dbReference>
<organism evidence="6 7">
    <name type="scientific">Trichococcus pasteurii</name>
    <dbReference type="NCBI Taxonomy" id="43064"/>
    <lineage>
        <taxon>Bacteria</taxon>
        <taxon>Bacillati</taxon>
        <taxon>Bacillota</taxon>
        <taxon>Bacilli</taxon>
        <taxon>Lactobacillales</taxon>
        <taxon>Carnobacteriaceae</taxon>
        <taxon>Trichococcus</taxon>
    </lineage>
</organism>
<evidence type="ECO:0000256" key="3">
    <source>
        <dbReference type="ARBA" id="ARBA00023125"/>
    </source>
</evidence>
<evidence type="ECO:0000313" key="6">
    <source>
        <dbReference type="EMBL" id="SLM50881.1"/>
    </source>
</evidence>
<accession>A0A1W1ID96</accession>
<proteinExistence type="inferred from homology"/>
<keyword evidence="7" id="KW-1185">Reference proteome</keyword>
<feature type="domain" description="Tyr recombinase" evidence="5">
    <location>
        <begin position="174"/>
        <end position="376"/>
    </location>
</feature>
<dbReference type="Pfam" id="PF00589">
    <property type="entry name" value="Phage_integrase"/>
    <property type="match status" value="1"/>
</dbReference>
<evidence type="ECO:0000256" key="2">
    <source>
        <dbReference type="ARBA" id="ARBA00022908"/>
    </source>
</evidence>
<evidence type="ECO:0000256" key="1">
    <source>
        <dbReference type="ARBA" id="ARBA00008857"/>
    </source>
</evidence>
<dbReference type="CDD" id="cd01189">
    <property type="entry name" value="INT_ICEBs1_C_like"/>
    <property type="match status" value="1"/>
</dbReference>
<dbReference type="InterPro" id="IPR050090">
    <property type="entry name" value="Tyrosine_recombinase_XerCD"/>
</dbReference>
<evidence type="ECO:0000256" key="4">
    <source>
        <dbReference type="ARBA" id="ARBA00023172"/>
    </source>
</evidence>
<name>A0A1W1ID96_9LACT</name>
<dbReference type="InterPro" id="IPR013762">
    <property type="entry name" value="Integrase-like_cat_sf"/>
</dbReference>
<dbReference type="GO" id="GO:0003677">
    <property type="term" value="F:DNA binding"/>
    <property type="evidence" value="ECO:0007669"/>
    <property type="project" value="UniProtKB-KW"/>
</dbReference>
<dbReference type="Pfam" id="PF14657">
    <property type="entry name" value="Arm-DNA-bind_4"/>
    <property type="match status" value="1"/>
</dbReference>
<dbReference type="RefSeq" id="WP_086941749.1">
    <property type="nucleotide sequence ID" value="NZ_FONM01000003.1"/>
</dbReference>
<evidence type="ECO:0000259" key="5">
    <source>
        <dbReference type="PROSITE" id="PS51898"/>
    </source>
</evidence>
<dbReference type="Proteomes" id="UP000195985">
    <property type="component" value="Unassembled WGS sequence"/>
</dbReference>
<dbReference type="InterPro" id="IPR010998">
    <property type="entry name" value="Integrase_recombinase_N"/>
</dbReference>
<dbReference type="AlphaFoldDB" id="A0A1W1ID96"/>
<protein>
    <submittedName>
        <fullName evidence="6">Integrase catalytic</fullName>
    </submittedName>
</protein>
<dbReference type="STRING" id="43064.SAMN04488086_10329"/>
<dbReference type="EMBL" id="FWEY01000001">
    <property type="protein sequence ID" value="SLM50881.1"/>
    <property type="molecule type" value="Genomic_DNA"/>
</dbReference>